<dbReference type="STRING" id="1798683.A3C90_00640"/>
<dbReference type="NCBIfam" id="TIGR02532">
    <property type="entry name" value="IV_pilin_GFxxxE"/>
    <property type="match status" value="1"/>
</dbReference>
<dbReference type="Pfam" id="PF07963">
    <property type="entry name" value="N_methyl"/>
    <property type="match status" value="1"/>
</dbReference>
<dbReference type="SUPFAM" id="SSF54523">
    <property type="entry name" value="Pili subunits"/>
    <property type="match status" value="1"/>
</dbReference>
<evidence type="ECO:0000313" key="3">
    <source>
        <dbReference type="Proteomes" id="UP000177457"/>
    </source>
</evidence>
<dbReference type="InterPro" id="IPR012902">
    <property type="entry name" value="N_methyl_site"/>
</dbReference>
<proteinExistence type="predicted"/>
<organism evidence="2 3">
    <name type="scientific">Candidatus Magasanikbacteria bacterium RIFCSPHIGHO2_02_FULL_51_14</name>
    <dbReference type="NCBI Taxonomy" id="1798683"/>
    <lineage>
        <taxon>Bacteria</taxon>
        <taxon>Candidatus Magasanikiibacteriota</taxon>
    </lineage>
</organism>
<dbReference type="Gene3D" id="3.30.700.10">
    <property type="entry name" value="Glycoprotein, Type 4 Pilin"/>
    <property type="match status" value="1"/>
</dbReference>
<evidence type="ECO:0000313" key="2">
    <source>
        <dbReference type="EMBL" id="OGH70412.1"/>
    </source>
</evidence>
<evidence type="ECO:0008006" key="4">
    <source>
        <dbReference type="Google" id="ProtNLM"/>
    </source>
</evidence>
<protein>
    <recommendedName>
        <fullName evidence="4">Type II secretion system protein GspG C-terminal domain-containing protein</fullName>
    </recommendedName>
</protein>
<comment type="caution">
    <text evidence="2">The sequence shown here is derived from an EMBL/GenBank/DDBJ whole genome shotgun (WGS) entry which is preliminary data.</text>
</comment>
<sequence length="169" mass="18037">MTHRTHKTKRNDGFTLIELLIVVAIIAIIAAVAFVALNPLVRFQEARDASRWHDVTELLSAIVLDQVDNGGHYLSAIQAMTTGTVYMIGTGTGGCNSQNDFCDTDATSTCVNLAGLVTEGYIAEVPFSPDGLGTWAASSTGYTLMTTTTGAITLRACESENTTEIFLAR</sequence>
<name>A0A1F6MFI8_9BACT</name>
<dbReference type="Proteomes" id="UP000177457">
    <property type="component" value="Unassembled WGS sequence"/>
</dbReference>
<reference evidence="2 3" key="1">
    <citation type="journal article" date="2016" name="Nat. Commun.">
        <title>Thousands of microbial genomes shed light on interconnected biogeochemical processes in an aquifer system.</title>
        <authorList>
            <person name="Anantharaman K."/>
            <person name="Brown C.T."/>
            <person name="Hug L.A."/>
            <person name="Sharon I."/>
            <person name="Castelle C.J."/>
            <person name="Probst A.J."/>
            <person name="Thomas B.C."/>
            <person name="Singh A."/>
            <person name="Wilkins M.J."/>
            <person name="Karaoz U."/>
            <person name="Brodie E.L."/>
            <person name="Williams K.H."/>
            <person name="Hubbard S.S."/>
            <person name="Banfield J.F."/>
        </authorList>
    </citation>
    <scope>NUCLEOTIDE SEQUENCE [LARGE SCALE GENOMIC DNA]</scope>
</reference>
<keyword evidence="1" id="KW-0812">Transmembrane</keyword>
<dbReference type="InterPro" id="IPR045584">
    <property type="entry name" value="Pilin-like"/>
</dbReference>
<feature type="transmembrane region" description="Helical" evidence="1">
    <location>
        <begin position="20"/>
        <end position="41"/>
    </location>
</feature>
<dbReference type="AlphaFoldDB" id="A0A1F6MFI8"/>
<evidence type="ECO:0000256" key="1">
    <source>
        <dbReference type="SAM" id="Phobius"/>
    </source>
</evidence>
<keyword evidence="1" id="KW-0472">Membrane</keyword>
<keyword evidence="1" id="KW-1133">Transmembrane helix</keyword>
<dbReference type="EMBL" id="MFQE01000047">
    <property type="protein sequence ID" value="OGH70412.1"/>
    <property type="molecule type" value="Genomic_DNA"/>
</dbReference>
<accession>A0A1F6MFI8</accession>
<gene>
    <name evidence="2" type="ORF">A3C90_00640</name>
</gene>